<organism evidence="1 2">
    <name type="scientific">Flavobacterium chilense</name>
    <dbReference type="NCBI Taxonomy" id="946677"/>
    <lineage>
        <taxon>Bacteria</taxon>
        <taxon>Pseudomonadati</taxon>
        <taxon>Bacteroidota</taxon>
        <taxon>Flavobacteriia</taxon>
        <taxon>Flavobacteriales</taxon>
        <taxon>Flavobacteriaceae</taxon>
        <taxon>Flavobacterium</taxon>
    </lineage>
</organism>
<evidence type="ECO:0000313" key="1">
    <source>
        <dbReference type="EMBL" id="SHM93908.1"/>
    </source>
</evidence>
<sequence length="62" mass="7371">MKTLNSIAVEYLLRNDSQNNNTKSEEITREVIRINTEQNIKNQKSLLFQMYDLEEEAEDFFA</sequence>
<dbReference type="AlphaFoldDB" id="A0A1M7MS48"/>
<evidence type="ECO:0000313" key="2">
    <source>
        <dbReference type="Proteomes" id="UP000184028"/>
    </source>
</evidence>
<dbReference type="OrthoDB" id="1366820at2"/>
<name>A0A1M7MS48_9FLAO</name>
<dbReference type="EMBL" id="FRBT01000014">
    <property type="protein sequence ID" value="SHM93908.1"/>
    <property type="molecule type" value="Genomic_DNA"/>
</dbReference>
<proteinExistence type="predicted"/>
<reference evidence="2" key="1">
    <citation type="submission" date="2016-11" db="EMBL/GenBank/DDBJ databases">
        <authorList>
            <person name="Varghese N."/>
            <person name="Submissions S."/>
        </authorList>
    </citation>
    <scope>NUCLEOTIDE SEQUENCE [LARGE SCALE GENOMIC DNA]</scope>
    <source>
        <strain evidence="2">DSM 24724</strain>
    </source>
</reference>
<dbReference type="RefSeq" id="WP_068845783.1">
    <property type="nucleotide sequence ID" value="NZ_FRBT01000014.1"/>
</dbReference>
<keyword evidence="2" id="KW-1185">Reference proteome</keyword>
<dbReference type="Proteomes" id="UP000184028">
    <property type="component" value="Unassembled WGS sequence"/>
</dbReference>
<protein>
    <submittedName>
        <fullName evidence="1">Uncharacterized protein</fullName>
    </submittedName>
</protein>
<gene>
    <name evidence="1" type="ORF">SAMN05444484_11412</name>
</gene>
<accession>A0A1M7MS48</accession>